<keyword evidence="12" id="KW-1071">Ligand-gated ion channel</keyword>
<evidence type="ECO:0000256" key="7">
    <source>
        <dbReference type="ARBA" id="ARBA00023054"/>
    </source>
</evidence>
<evidence type="ECO:0000256" key="5">
    <source>
        <dbReference type="ARBA" id="ARBA00022692"/>
    </source>
</evidence>
<dbReference type="FunFam" id="1.10.287.70:FF:000143">
    <property type="entry name" value="Probable glutamate receptor"/>
    <property type="match status" value="1"/>
</dbReference>
<keyword evidence="3" id="KW-0813">Transport</keyword>
<dbReference type="GO" id="GO:0043226">
    <property type="term" value="C:organelle"/>
    <property type="evidence" value="ECO:0007669"/>
    <property type="project" value="UniProtKB-ARBA"/>
</dbReference>
<feature type="site" description="Interaction with the cone snail toxin Con-ikot-ikot" evidence="15">
    <location>
        <position position="151"/>
    </location>
</feature>
<evidence type="ECO:0000256" key="14">
    <source>
        <dbReference type="PIRSR" id="PIRSR601508-1"/>
    </source>
</evidence>
<keyword evidence="10" id="KW-0675">Receptor</keyword>
<evidence type="ECO:0000256" key="17">
    <source>
        <dbReference type="SAM" id="Phobius"/>
    </source>
</evidence>
<evidence type="ECO:0000256" key="13">
    <source>
        <dbReference type="ARBA" id="ARBA00023303"/>
    </source>
</evidence>
<evidence type="ECO:0000256" key="8">
    <source>
        <dbReference type="ARBA" id="ARBA00023065"/>
    </source>
</evidence>
<dbReference type="PANTHER" id="PTHR18966">
    <property type="entry name" value="IONOTROPIC GLUTAMATE RECEPTOR"/>
    <property type="match status" value="1"/>
</dbReference>
<dbReference type="FunFam" id="3.40.190.10:FF:000078">
    <property type="entry name" value="glutamate receptor ionotropic, NMDA 3B"/>
    <property type="match status" value="1"/>
</dbReference>
<feature type="binding site" evidence="14">
    <location>
        <position position="421"/>
    </location>
    <ligand>
        <name>L-glutamate</name>
        <dbReference type="ChEBI" id="CHEBI:29985"/>
    </ligand>
</feature>
<dbReference type="Pfam" id="PF00060">
    <property type="entry name" value="Lig_chan"/>
    <property type="match status" value="1"/>
</dbReference>
<comment type="similarity">
    <text evidence="2">Belongs to the glutamate-gated ion channel (TC 1.A.10.1) family.</text>
</comment>
<keyword evidence="21" id="KW-1185">Reference proteome</keyword>
<dbReference type="CDD" id="cd13717">
    <property type="entry name" value="PBP2_iGluR_putative"/>
    <property type="match status" value="1"/>
</dbReference>
<evidence type="ECO:0000313" key="21">
    <source>
        <dbReference type="Proteomes" id="UP001153620"/>
    </source>
</evidence>
<keyword evidence="11" id="KW-0325">Glycoprotein</keyword>
<evidence type="ECO:0000256" key="15">
    <source>
        <dbReference type="PIRSR" id="PIRSR601508-2"/>
    </source>
</evidence>
<keyword evidence="13" id="KW-0407">Ion channel</keyword>
<dbReference type="InterPro" id="IPR019594">
    <property type="entry name" value="Glu/Gly-bd"/>
</dbReference>
<dbReference type="SMART" id="SM00918">
    <property type="entry name" value="Lig_chan-Glu_bd"/>
    <property type="match status" value="1"/>
</dbReference>
<feature type="transmembrane region" description="Helical" evidence="17">
    <location>
        <begin position="504"/>
        <end position="529"/>
    </location>
</feature>
<accession>A0A9P0IZ03</accession>
<feature type="domain" description="Ionotropic glutamate receptor L-glutamate and glycine-binding" evidence="19">
    <location>
        <begin position="96"/>
        <end position="166"/>
    </location>
</feature>
<evidence type="ECO:0008006" key="22">
    <source>
        <dbReference type="Google" id="ProtNLM"/>
    </source>
</evidence>
<dbReference type="EMBL" id="OU895877">
    <property type="protein sequence ID" value="CAH1716872.1"/>
    <property type="molecule type" value="Genomic_DNA"/>
</dbReference>
<feature type="transmembrane region" description="Helical" evidence="17">
    <location>
        <begin position="222"/>
        <end position="243"/>
    </location>
</feature>
<dbReference type="SUPFAM" id="SSF81324">
    <property type="entry name" value="Voltage-gated potassium channels"/>
    <property type="match status" value="1"/>
</dbReference>
<dbReference type="PRINTS" id="PR00177">
    <property type="entry name" value="NMDARECEPTOR"/>
</dbReference>
<dbReference type="Gene3D" id="1.10.287.70">
    <property type="match status" value="1"/>
</dbReference>
<feature type="site" description="Interaction with the cone snail toxin Con-ikot-ikot" evidence="15">
    <location>
        <position position="349"/>
    </location>
</feature>
<evidence type="ECO:0000256" key="6">
    <source>
        <dbReference type="ARBA" id="ARBA00022989"/>
    </source>
</evidence>
<dbReference type="InterPro" id="IPR015683">
    <property type="entry name" value="Ionotropic_Glu_rcpt"/>
</dbReference>
<comment type="subcellular location">
    <subcellularLocation>
        <location evidence="1">Cell membrane</location>
        <topology evidence="1">Multi-pass membrane protein</topology>
    </subcellularLocation>
</comment>
<evidence type="ECO:0000256" key="10">
    <source>
        <dbReference type="ARBA" id="ARBA00023170"/>
    </source>
</evidence>
<evidence type="ECO:0000256" key="16">
    <source>
        <dbReference type="PIRSR" id="PIRSR601508-3"/>
    </source>
</evidence>
<dbReference type="InterPro" id="IPR001320">
    <property type="entry name" value="Iontro_rcpt_C"/>
</dbReference>
<evidence type="ECO:0000256" key="1">
    <source>
        <dbReference type="ARBA" id="ARBA00004651"/>
    </source>
</evidence>
<keyword evidence="9 17" id="KW-0472">Membrane</keyword>
<sequence length="593" mass="67594">MCGNDTNHEDLNIGIDEKLFGDLSKALEDNKLVYADLNFKVWQKLSFSLYTQSNVTSSENIENIATIDKNGFQITNRNGLKKIKRYFRIGIVEGIPWTYRKKDPITGKFVLGEKNQPLWEGYCIDFIEALSIEMNFIYDLVLPKSGTFGERISDNSFDGVIGDLILGETDMIVAALKMTAEREEVIDFVAPYFEQTGISIVMKKPIPDRSLFKFMTVLKLEVWLSICGAIGITAIVLWILELLSPYSARNFKYNEESREFTLRESIWFALTSFTPQGGGEVPKAFSGRVVVATYWLFVVLMLATFTANLAAFLTVERMQTPVQSLEQLSRQSRIAYTVVEGSDAHQYFKNMKHAEDKLYDLWKQTTLNASSDESVYRVWDYPLKEQYSSILMSIESAKTLPNASEGFRIVNEREDFAFIHDVNDIKYELSRNCNFSVVGDTFADQPYAIAVQQGSELQDELTRTIVELQKRHFFEDLLGMYWNSSLKGDCEDSDNSEGITLDSLGGIFIATIVGLVIAMLVLAIEVYYYKREARKGKENTTNNNISHLLVTTVQPFESYKHTKSVLKQNNILLGHSEEFVPRKIKNFKNSIQN</sequence>
<dbReference type="GO" id="GO:0038023">
    <property type="term" value="F:signaling receptor activity"/>
    <property type="evidence" value="ECO:0007669"/>
    <property type="project" value="InterPro"/>
</dbReference>
<name>A0A9P0IZ03_9DIPT</name>
<dbReference type="OrthoDB" id="6379298at2759"/>
<feature type="binding site" evidence="14">
    <location>
        <position position="182"/>
    </location>
    <ligand>
        <name>L-glutamate</name>
        <dbReference type="ChEBI" id="CHEBI:29985"/>
    </ligand>
</feature>
<evidence type="ECO:0000256" key="9">
    <source>
        <dbReference type="ARBA" id="ARBA00023136"/>
    </source>
</evidence>
<proteinExistence type="inferred from homology"/>
<reference evidence="20" key="1">
    <citation type="submission" date="2022-01" db="EMBL/GenBank/DDBJ databases">
        <authorList>
            <person name="King R."/>
        </authorList>
    </citation>
    <scope>NUCLEOTIDE SEQUENCE</scope>
</reference>
<keyword evidence="5 17" id="KW-0812">Transmembrane</keyword>
<evidence type="ECO:0000259" key="18">
    <source>
        <dbReference type="SMART" id="SM00079"/>
    </source>
</evidence>
<dbReference type="Pfam" id="PF10613">
    <property type="entry name" value="Lig_chan-Glu_bd"/>
    <property type="match status" value="1"/>
</dbReference>
<dbReference type="InterPro" id="IPR001508">
    <property type="entry name" value="Iono_Glu_rcpt_met"/>
</dbReference>
<protein>
    <recommendedName>
        <fullName evidence="22">Ionotropic receptor</fullName>
    </recommendedName>
</protein>
<evidence type="ECO:0000259" key="19">
    <source>
        <dbReference type="SMART" id="SM00918"/>
    </source>
</evidence>
<keyword evidence="4" id="KW-1003">Cell membrane</keyword>
<dbReference type="AlphaFoldDB" id="A0A9P0IZ03"/>
<keyword evidence="7" id="KW-0175">Coiled coil</keyword>
<gene>
    <name evidence="20" type="ORF">CHIRRI_LOCUS4531</name>
</gene>
<dbReference type="SMART" id="SM00079">
    <property type="entry name" value="PBPe"/>
    <property type="match status" value="1"/>
</dbReference>
<dbReference type="GO" id="GO:0005886">
    <property type="term" value="C:plasma membrane"/>
    <property type="evidence" value="ECO:0007669"/>
    <property type="project" value="UniProtKB-SubCell"/>
</dbReference>
<feature type="disulfide bond" evidence="16">
    <location>
        <begin position="433"/>
        <end position="490"/>
    </location>
</feature>
<keyword evidence="8" id="KW-0406">Ion transport</keyword>
<evidence type="ECO:0000256" key="11">
    <source>
        <dbReference type="ARBA" id="ARBA00023180"/>
    </source>
</evidence>
<evidence type="ECO:0000256" key="2">
    <source>
        <dbReference type="ARBA" id="ARBA00008685"/>
    </source>
</evidence>
<feature type="domain" description="Ionotropic glutamate receptor C-terminal" evidence="18">
    <location>
        <begin position="106"/>
        <end position="484"/>
    </location>
</feature>
<keyword evidence="6 17" id="KW-1133">Transmembrane helix</keyword>
<evidence type="ECO:0000256" key="3">
    <source>
        <dbReference type="ARBA" id="ARBA00022448"/>
    </source>
</evidence>
<evidence type="ECO:0000256" key="4">
    <source>
        <dbReference type="ARBA" id="ARBA00022475"/>
    </source>
</evidence>
<feature type="site" description="Crucial to convey clamshell closure to channel opening" evidence="15">
    <location>
        <position position="322"/>
    </location>
</feature>
<keyword evidence="16" id="KW-1015">Disulfide bond</keyword>
<dbReference type="GO" id="GO:0015276">
    <property type="term" value="F:ligand-gated monoatomic ion channel activity"/>
    <property type="evidence" value="ECO:0007669"/>
    <property type="project" value="InterPro"/>
</dbReference>
<reference evidence="20" key="2">
    <citation type="submission" date="2022-10" db="EMBL/GenBank/DDBJ databases">
        <authorList>
            <consortium name="ENA_rothamsted_submissions"/>
            <consortium name="culmorum"/>
            <person name="King R."/>
        </authorList>
    </citation>
    <scope>NUCLEOTIDE SEQUENCE</scope>
</reference>
<dbReference type="Gene3D" id="3.40.190.10">
    <property type="entry name" value="Periplasmic binding protein-like II"/>
    <property type="match status" value="3"/>
</dbReference>
<organism evidence="20 21">
    <name type="scientific">Chironomus riparius</name>
    <dbReference type="NCBI Taxonomy" id="315576"/>
    <lineage>
        <taxon>Eukaryota</taxon>
        <taxon>Metazoa</taxon>
        <taxon>Ecdysozoa</taxon>
        <taxon>Arthropoda</taxon>
        <taxon>Hexapoda</taxon>
        <taxon>Insecta</taxon>
        <taxon>Pterygota</taxon>
        <taxon>Neoptera</taxon>
        <taxon>Endopterygota</taxon>
        <taxon>Diptera</taxon>
        <taxon>Nematocera</taxon>
        <taxon>Chironomoidea</taxon>
        <taxon>Chironomidae</taxon>
        <taxon>Chironominae</taxon>
        <taxon>Chironomus</taxon>
    </lineage>
</organism>
<evidence type="ECO:0000313" key="20">
    <source>
        <dbReference type="EMBL" id="CAH1716872.1"/>
    </source>
</evidence>
<feature type="transmembrane region" description="Helical" evidence="17">
    <location>
        <begin position="292"/>
        <end position="315"/>
    </location>
</feature>
<dbReference type="SUPFAM" id="SSF53850">
    <property type="entry name" value="Periplasmic binding protein-like II"/>
    <property type="match status" value="1"/>
</dbReference>
<evidence type="ECO:0000256" key="12">
    <source>
        <dbReference type="ARBA" id="ARBA00023286"/>
    </source>
</evidence>
<dbReference type="Proteomes" id="UP001153620">
    <property type="component" value="Chromosome 1"/>
</dbReference>